<organism evidence="10 11">
    <name type="scientific">Paenibacillus catalpae</name>
    <dbReference type="NCBI Taxonomy" id="1045775"/>
    <lineage>
        <taxon>Bacteria</taxon>
        <taxon>Bacillati</taxon>
        <taxon>Bacillota</taxon>
        <taxon>Bacilli</taxon>
        <taxon>Bacillales</taxon>
        <taxon>Paenibacillaceae</taxon>
        <taxon>Paenibacillus</taxon>
    </lineage>
</organism>
<dbReference type="EMBL" id="FOMT01000001">
    <property type="protein sequence ID" value="SFD82376.1"/>
    <property type="molecule type" value="Genomic_DNA"/>
</dbReference>
<dbReference type="InterPro" id="IPR038501">
    <property type="entry name" value="Spore_GerAC_C_sf"/>
</dbReference>
<dbReference type="GO" id="GO:0016020">
    <property type="term" value="C:membrane"/>
    <property type="evidence" value="ECO:0007669"/>
    <property type="project" value="UniProtKB-SubCell"/>
</dbReference>
<evidence type="ECO:0000256" key="4">
    <source>
        <dbReference type="ARBA" id="ARBA00022729"/>
    </source>
</evidence>
<evidence type="ECO:0000259" key="8">
    <source>
        <dbReference type="Pfam" id="PF05504"/>
    </source>
</evidence>
<dbReference type="NCBIfam" id="TIGR02887">
    <property type="entry name" value="spore_ger_x_C"/>
    <property type="match status" value="1"/>
</dbReference>
<protein>
    <submittedName>
        <fullName evidence="10">Spore germination protein</fullName>
    </submittedName>
</protein>
<evidence type="ECO:0000256" key="1">
    <source>
        <dbReference type="ARBA" id="ARBA00004635"/>
    </source>
</evidence>
<evidence type="ECO:0000313" key="10">
    <source>
        <dbReference type="EMBL" id="SFD82376.1"/>
    </source>
</evidence>
<accession>A0A1I1VHE9</accession>
<dbReference type="PANTHER" id="PTHR35789">
    <property type="entry name" value="SPORE GERMINATION PROTEIN B3"/>
    <property type="match status" value="1"/>
</dbReference>
<dbReference type="RefSeq" id="WP_091183066.1">
    <property type="nucleotide sequence ID" value="NZ_FOMT01000001.1"/>
</dbReference>
<evidence type="ECO:0000256" key="3">
    <source>
        <dbReference type="ARBA" id="ARBA00022544"/>
    </source>
</evidence>
<keyword evidence="11" id="KW-1185">Reference proteome</keyword>
<dbReference type="STRING" id="1045775.SAMN05216378_1590"/>
<comment type="subcellular location">
    <subcellularLocation>
        <location evidence="1">Membrane</location>
        <topology evidence="1">Lipid-anchor</topology>
    </subcellularLocation>
</comment>
<keyword evidence="3" id="KW-0309">Germination</keyword>
<dbReference type="InterPro" id="IPR046953">
    <property type="entry name" value="Spore_GerAC-like_C"/>
</dbReference>
<dbReference type="InterPro" id="IPR057336">
    <property type="entry name" value="GerAC_N"/>
</dbReference>
<dbReference type="InterPro" id="IPR008844">
    <property type="entry name" value="Spore_GerAC-like"/>
</dbReference>
<feature type="domain" description="Spore germination protein N-terminal" evidence="9">
    <location>
        <begin position="21"/>
        <end position="187"/>
    </location>
</feature>
<evidence type="ECO:0000256" key="5">
    <source>
        <dbReference type="ARBA" id="ARBA00023136"/>
    </source>
</evidence>
<keyword evidence="7" id="KW-0449">Lipoprotein</keyword>
<comment type="similarity">
    <text evidence="2">Belongs to the GerABKC lipoprotein family.</text>
</comment>
<evidence type="ECO:0000259" key="9">
    <source>
        <dbReference type="Pfam" id="PF25198"/>
    </source>
</evidence>
<gene>
    <name evidence="10" type="ORF">SAMN05216378_1590</name>
</gene>
<keyword evidence="6" id="KW-0564">Palmitate</keyword>
<dbReference type="GO" id="GO:0009847">
    <property type="term" value="P:spore germination"/>
    <property type="evidence" value="ECO:0007669"/>
    <property type="project" value="InterPro"/>
</dbReference>
<evidence type="ECO:0000256" key="7">
    <source>
        <dbReference type="ARBA" id="ARBA00023288"/>
    </source>
</evidence>
<dbReference type="Gene3D" id="3.30.300.210">
    <property type="entry name" value="Nutrient germinant receptor protein C, domain 3"/>
    <property type="match status" value="1"/>
</dbReference>
<dbReference type="Proteomes" id="UP000198855">
    <property type="component" value="Unassembled WGS sequence"/>
</dbReference>
<dbReference type="PANTHER" id="PTHR35789:SF1">
    <property type="entry name" value="SPORE GERMINATION PROTEIN B3"/>
    <property type="match status" value="1"/>
</dbReference>
<feature type="domain" description="Spore germination GerAC-like C-terminal" evidence="8">
    <location>
        <begin position="196"/>
        <end position="365"/>
    </location>
</feature>
<dbReference type="AlphaFoldDB" id="A0A1I1VHE9"/>
<keyword evidence="4" id="KW-0732">Signal</keyword>
<dbReference type="OrthoDB" id="2592518at2"/>
<evidence type="ECO:0000256" key="2">
    <source>
        <dbReference type="ARBA" id="ARBA00007886"/>
    </source>
</evidence>
<evidence type="ECO:0000256" key="6">
    <source>
        <dbReference type="ARBA" id="ARBA00023139"/>
    </source>
</evidence>
<evidence type="ECO:0000313" key="11">
    <source>
        <dbReference type="Proteomes" id="UP000198855"/>
    </source>
</evidence>
<proteinExistence type="inferred from homology"/>
<keyword evidence="5" id="KW-0472">Membrane</keyword>
<name>A0A1I1VHE9_9BACL</name>
<sequence length="369" mass="41986">MNKIMRILLVVTILIMLPGCDYRILERIGFTYAASYDAAPENQVEIGISIPRADPTIDLVRELHSAVGKSSKDARVKFANETDLLLVNGQIRVLLYSEALARKDLSNEINSILRDTSISPLVKISLVNGNAKDMLFKDYKQHLSTDKYINRLLEKASTNNRIPKTTLYEFERDYYDDGIDPIAPILKEQAEDITVDGIGLFRGYKYIGKIYNKDVLLFSILRGKFKKGDMGLDLDSVRDNDGSHEYIMFTSVVSNRAVHVKHNANGPIHVTIAANFKGSIHEYIGDLKLSKDADRHQVEKKVSEILSERGNRLVKQLQQYNVDSLGIGMHVRNSMSYEAWKALNWSEEYPRIKVDCQIHFKAKDYGKIR</sequence>
<dbReference type="Pfam" id="PF05504">
    <property type="entry name" value="Spore_GerAC"/>
    <property type="match status" value="1"/>
</dbReference>
<dbReference type="Pfam" id="PF25198">
    <property type="entry name" value="Spore_GerAC_N"/>
    <property type="match status" value="1"/>
</dbReference>
<reference evidence="11" key="1">
    <citation type="submission" date="2016-10" db="EMBL/GenBank/DDBJ databases">
        <authorList>
            <person name="Varghese N."/>
            <person name="Submissions S."/>
        </authorList>
    </citation>
    <scope>NUCLEOTIDE SEQUENCE [LARGE SCALE GENOMIC DNA]</scope>
    <source>
        <strain evidence="11">CGMCC 1.10784</strain>
    </source>
</reference>